<proteinExistence type="predicted"/>
<keyword evidence="2" id="KW-1185">Reference proteome</keyword>
<dbReference type="AlphaFoldDB" id="A0A1N7RUC4"/>
<organism evidence="1 2">
    <name type="scientific">Paraburkholderia ribeironis</name>
    <dbReference type="NCBI Taxonomy" id="1247936"/>
    <lineage>
        <taxon>Bacteria</taxon>
        <taxon>Pseudomonadati</taxon>
        <taxon>Pseudomonadota</taxon>
        <taxon>Betaproteobacteria</taxon>
        <taxon>Burkholderiales</taxon>
        <taxon>Burkholderiaceae</taxon>
        <taxon>Paraburkholderia</taxon>
    </lineage>
</organism>
<reference evidence="1 2" key="1">
    <citation type="submission" date="2016-12" db="EMBL/GenBank/DDBJ databases">
        <authorList>
            <person name="Song W.-J."/>
            <person name="Kurnit D.M."/>
        </authorList>
    </citation>
    <scope>NUCLEOTIDE SEQUENCE [LARGE SCALE GENOMIC DNA]</scope>
    <source>
        <strain evidence="1 2">STM7296</strain>
    </source>
</reference>
<dbReference type="Proteomes" id="UP000187012">
    <property type="component" value="Unassembled WGS sequence"/>
</dbReference>
<gene>
    <name evidence="1" type="ORF">BN2475_170029</name>
</gene>
<name>A0A1N7RUC4_9BURK</name>
<protein>
    <submittedName>
        <fullName evidence="1">Uncharacterized protein</fullName>
    </submittedName>
</protein>
<evidence type="ECO:0000313" key="2">
    <source>
        <dbReference type="Proteomes" id="UP000187012"/>
    </source>
</evidence>
<sequence>MTNDVKAAATESETGSNAAKRVWRMWVQLSAEGRRLHRSWYRWRRPEKRSAQAPAEITRTEIRDTTLGF</sequence>
<dbReference type="EMBL" id="CYGX02000017">
    <property type="protein sequence ID" value="SIT38735.1"/>
    <property type="molecule type" value="Genomic_DNA"/>
</dbReference>
<accession>A0A1N7RUC4</accession>
<evidence type="ECO:0000313" key="1">
    <source>
        <dbReference type="EMBL" id="SIT38735.1"/>
    </source>
</evidence>